<dbReference type="OrthoDB" id="100287at2157"/>
<dbReference type="GeneID" id="10644278"/>
<reference evidence="1 2" key="1">
    <citation type="submission" date="2011-05" db="EMBL/GenBank/DDBJ databases">
        <title>Complete sequence of Methanotorris igneus Kol 5.</title>
        <authorList>
            <consortium name="US DOE Joint Genome Institute"/>
            <person name="Lucas S."/>
            <person name="Han J."/>
            <person name="Lapidus A."/>
            <person name="Cheng J.-F."/>
            <person name="Goodwin L."/>
            <person name="Pitluck S."/>
            <person name="Peters L."/>
            <person name="Mikhailova N."/>
            <person name="Chertkov O."/>
            <person name="Han C."/>
            <person name="Tapia R."/>
            <person name="Land M."/>
            <person name="Hauser L."/>
            <person name="Kyrpides N."/>
            <person name="Ivanova N."/>
            <person name="Pagani I."/>
            <person name="Sieprawska-Lupa M."/>
            <person name="Whitman W."/>
            <person name="Woyke T."/>
        </authorList>
    </citation>
    <scope>NUCLEOTIDE SEQUENCE [LARGE SCALE GENOMIC DNA]</scope>
    <source>
        <strain evidence="2">DSM 5666 / JCM 11834 / Kol 5</strain>
    </source>
</reference>
<proteinExistence type="predicted"/>
<dbReference type="Proteomes" id="UP000009227">
    <property type="component" value="Chromosome"/>
</dbReference>
<dbReference type="KEGG" id="mig:Metig_1405"/>
<dbReference type="AlphaFoldDB" id="F6BF70"/>
<evidence type="ECO:0000313" key="2">
    <source>
        <dbReference type="Proteomes" id="UP000009227"/>
    </source>
</evidence>
<accession>F6BF70</accession>
<evidence type="ECO:0000313" key="1">
    <source>
        <dbReference type="EMBL" id="AEF96940.1"/>
    </source>
</evidence>
<sequence>MKKKSNDFIGSEHIYKLQSKHTKLVNLLLNLTWPNKKFPNPLYKLGYEPKKGYCIDVELQLDEKRMANPDIILINEKKGHILFFECKSNTVKEEQANRYQFLISNLNDIINLNIREFPLKEKPGEFVGDVSYISFDDLTNNPILKKFNEFQILKVDAKEQNGKIEKIKRIVLKRGKYKVNELNDIFPIEIDDKHKPSFIMYPIDIKNGHEYIILEMYILNALITLATAGHEIPEEGMIFSEDIILKKGNYKINADIADIEEIKNFFEEHRDKIKNVESSDSIEILEDIVICKKGEPLEKWHIKVIDVFNVCIDMNKLEKRGFTPGKLLDIFRHRFGLISLNYMYRKDKNILLKKIEEILKSIISTDKFEKLLEYEKRKKKSIWKIRVMKNSRQIEAFRYKCFEIIQTRIEKAYTKQMTLDKFLNK</sequence>
<dbReference type="STRING" id="880724.Metig_1405"/>
<keyword evidence="2" id="KW-1185">Reference proteome</keyword>
<gene>
    <name evidence="1" type="ordered locus">Metig_1405</name>
</gene>
<name>F6BF70_METIK</name>
<dbReference type="HOGENOM" id="CLU_644987_0_0_2"/>
<dbReference type="RefSeq" id="WP_013799536.1">
    <property type="nucleotide sequence ID" value="NC_015562.1"/>
</dbReference>
<dbReference type="EMBL" id="CP002737">
    <property type="protein sequence ID" value="AEF96940.1"/>
    <property type="molecule type" value="Genomic_DNA"/>
</dbReference>
<protein>
    <submittedName>
        <fullName evidence="1">Uncharacterized protein</fullName>
    </submittedName>
</protein>
<organism evidence="2">
    <name type="scientific">Methanotorris igneus (strain DSM 5666 / JCM 11834 / Kol 5)</name>
    <dbReference type="NCBI Taxonomy" id="880724"/>
    <lineage>
        <taxon>Archaea</taxon>
        <taxon>Methanobacteriati</taxon>
        <taxon>Methanobacteriota</taxon>
        <taxon>Methanomada group</taxon>
        <taxon>Methanococci</taxon>
        <taxon>Methanococcales</taxon>
        <taxon>Methanocaldococcaceae</taxon>
        <taxon>Methanotorris</taxon>
    </lineage>
</organism>